<dbReference type="EMBL" id="VSSQ01147031">
    <property type="protein sequence ID" value="MPN65126.1"/>
    <property type="molecule type" value="Genomic_DNA"/>
</dbReference>
<dbReference type="AlphaFoldDB" id="A0A645JP31"/>
<evidence type="ECO:0000313" key="2">
    <source>
        <dbReference type="EMBL" id="MPN65126.1"/>
    </source>
</evidence>
<sequence length="76" mass="8166">MKRAGYEPAPLIIGLILGPTVETGLTQSLIIGNGNVYSLFMRPISGTILVIGILIIVYNLVGWGGSNESWRKDSGY</sequence>
<gene>
    <name evidence="2" type="ORF">SDC9_212905</name>
</gene>
<comment type="caution">
    <text evidence="2">The sequence shown here is derived from an EMBL/GenBank/DDBJ whole genome shotgun (WGS) entry which is preliminary data.</text>
</comment>
<evidence type="ECO:0000256" key="1">
    <source>
        <dbReference type="SAM" id="Phobius"/>
    </source>
</evidence>
<reference evidence="2" key="1">
    <citation type="submission" date="2019-08" db="EMBL/GenBank/DDBJ databases">
        <authorList>
            <person name="Kucharzyk K."/>
            <person name="Murdoch R.W."/>
            <person name="Higgins S."/>
            <person name="Loffler F."/>
        </authorList>
    </citation>
    <scope>NUCLEOTIDE SEQUENCE</scope>
</reference>
<accession>A0A645JP31</accession>
<dbReference type="PANTHER" id="PTHR35342">
    <property type="entry name" value="TRICARBOXYLIC TRANSPORT PROTEIN"/>
    <property type="match status" value="1"/>
</dbReference>
<keyword evidence="1" id="KW-1133">Transmembrane helix</keyword>
<protein>
    <submittedName>
        <fullName evidence="2">Uncharacterized protein</fullName>
    </submittedName>
</protein>
<feature type="transmembrane region" description="Helical" evidence="1">
    <location>
        <begin position="44"/>
        <end position="63"/>
    </location>
</feature>
<name>A0A645JP31_9ZZZZ</name>
<proteinExistence type="predicted"/>
<feature type="transmembrane region" description="Helical" evidence="1">
    <location>
        <begin position="12"/>
        <end position="32"/>
    </location>
</feature>
<dbReference type="PANTHER" id="PTHR35342:SF5">
    <property type="entry name" value="TRICARBOXYLIC TRANSPORT PROTEIN"/>
    <property type="match status" value="1"/>
</dbReference>
<keyword evidence="1" id="KW-0472">Membrane</keyword>
<keyword evidence="1" id="KW-0812">Transmembrane</keyword>
<organism evidence="2">
    <name type="scientific">bioreactor metagenome</name>
    <dbReference type="NCBI Taxonomy" id="1076179"/>
    <lineage>
        <taxon>unclassified sequences</taxon>
        <taxon>metagenomes</taxon>
        <taxon>ecological metagenomes</taxon>
    </lineage>
</organism>